<dbReference type="Proteomes" id="UP000528286">
    <property type="component" value="Unassembled WGS sequence"/>
</dbReference>
<feature type="transmembrane region" description="Helical" evidence="10">
    <location>
        <begin position="325"/>
        <end position="344"/>
    </location>
</feature>
<feature type="transmembrane region" description="Helical" evidence="10">
    <location>
        <begin position="597"/>
        <end position="619"/>
    </location>
</feature>
<evidence type="ECO:0000259" key="14">
    <source>
        <dbReference type="Pfam" id="PF20501"/>
    </source>
</evidence>
<keyword evidence="7" id="KW-0406">Ion transport</keyword>
<feature type="transmembrane region" description="Helical" evidence="10">
    <location>
        <begin position="365"/>
        <end position="387"/>
    </location>
</feature>
<keyword evidence="2" id="KW-0813">Transport</keyword>
<evidence type="ECO:0000256" key="9">
    <source>
        <dbReference type="RuleBase" id="RU000320"/>
    </source>
</evidence>
<dbReference type="Pfam" id="PF13244">
    <property type="entry name" value="MbhD"/>
    <property type="match status" value="1"/>
</dbReference>
<dbReference type="Pfam" id="PF00662">
    <property type="entry name" value="Proton_antipo_N"/>
    <property type="match status" value="1"/>
</dbReference>
<dbReference type="PANTHER" id="PTHR43373">
    <property type="entry name" value="NA(+)/H(+) ANTIPORTER SUBUNIT"/>
    <property type="match status" value="1"/>
</dbReference>
<organism evidence="15 16">
    <name type="scientific">Gellertiella hungarica</name>
    <dbReference type="NCBI Taxonomy" id="1572859"/>
    <lineage>
        <taxon>Bacteria</taxon>
        <taxon>Pseudomonadati</taxon>
        <taxon>Pseudomonadota</taxon>
        <taxon>Alphaproteobacteria</taxon>
        <taxon>Hyphomicrobiales</taxon>
        <taxon>Rhizobiaceae</taxon>
        <taxon>Gellertiella</taxon>
    </lineage>
</organism>
<evidence type="ECO:0000256" key="4">
    <source>
        <dbReference type="ARBA" id="ARBA00022475"/>
    </source>
</evidence>
<dbReference type="GO" id="GO:0006811">
    <property type="term" value="P:monoatomic ion transport"/>
    <property type="evidence" value="ECO:0007669"/>
    <property type="project" value="UniProtKB-KW"/>
</dbReference>
<feature type="transmembrane region" description="Helical" evidence="10">
    <location>
        <begin position="448"/>
        <end position="471"/>
    </location>
</feature>
<feature type="transmembrane region" description="Helical" evidence="10">
    <location>
        <begin position="407"/>
        <end position="427"/>
    </location>
</feature>
<keyword evidence="6 10" id="KW-1133">Transmembrane helix</keyword>
<feature type="transmembrane region" description="Helical" evidence="10">
    <location>
        <begin position="273"/>
        <end position="291"/>
    </location>
</feature>
<feature type="transmembrane region" description="Helical" evidence="10">
    <location>
        <begin position="80"/>
        <end position="98"/>
    </location>
</feature>
<keyword evidence="5 9" id="KW-0812">Transmembrane</keyword>
<feature type="transmembrane region" description="Helical" evidence="10">
    <location>
        <begin position="133"/>
        <end position="150"/>
    </location>
</feature>
<keyword evidence="16" id="KW-1185">Reference proteome</keyword>
<comment type="subcellular location">
    <subcellularLocation>
        <location evidence="1">Cell membrane</location>
        <topology evidence="1">Multi-pass membrane protein</topology>
    </subcellularLocation>
    <subcellularLocation>
        <location evidence="9">Membrane</location>
        <topology evidence="9">Multi-pass membrane protein</topology>
    </subcellularLocation>
</comment>
<evidence type="ECO:0000256" key="3">
    <source>
        <dbReference type="ARBA" id="ARBA00022449"/>
    </source>
</evidence>
<sequence>MELTFLALLTPFIAALFAPALTRVLGARAAFVLVLAPILSFARLLTYLPDVMAGEKVTGGFAWVPSFNLSYSWYLDGLSLTFALLVTGIGALIVLYAGAYLKGHPQQGRFFAFLLAFMGAMLGLVVSDSFLMLFIHWELTSITSFLLIGFDHERQASRRAALTALAVTGGGGLFLLAGLMFLWNITGVTQFSLLLMLGDDLRSSPFYMALFGLIAMAAFTKSAQFPFHFWLPNAMAAPTPVSAYLHSATMVKAGVFLLMRLNPVMGGTPLWTIVLPVVGGVTLIAGTVMALRQRDMKLVLAQTTVASLGLLVMLTGFGTEKALEAAVLYLLAHALFKGALFMVAGQVDHGAGSRDLTEVSGLYRAMPLTGAAAGLAALSMIGFMPFAGFLAKEEIYAALSSGSPRDLLFLMTAFAGNVLMGAAALHAGISPFRGRLKAPVAHPHEGPFGLLAGPVLLSLAGLAAGVASGQFHRAFGNPMASAVAGHPVEMTISGVPHAGLPFALSVVTIAAAAWLFSRIGRVQQNARALIDALGPGPDRAFDTALDGLTRMAHGLVRRVQSGRLEHYLVVTLLCLGLTLLLSLALQGEMPRWPALGAAIPPAEALVLLLALTGVGVVLVASDRLTAIVALGIQGFAVGLIYLLYGAPDLAFTQFMVETLAVVILTLVMTRLNLKGADHRGTGERLVDGAVAVLAAAGLGLLMLKMLEGSFDGRLSDFFNLYSRTVAHGANVVNVIIVDFRGTDTLGEISVVLVTGLAILALIRLRAVAGRRRLADNDPADAEEQA</sequence>
<dbReference type="InterPro" id="IPR046806">
    <property type="entry name" value="MrpA_C/MbhE"/>
</dbReference>
<evidence type="ECO:0000256" key="7">
    <source>
        <dbReference type="ARBA" id="ARBA00023065"/>
    </source>
</evidence>
<keyword evidence="3" id="KW-0050">Antiport</keyword>
<evidence type="ECO:0000313" key="16">
    <source>
        <dbReference type="Proteomes" id="UP000528286"/>
    </source>
</evidence>
<dbReference type="RefSeq" id="WP_183367042.1">
    <property type="nucleotide sequence ID" value="NZ_JACIEZ010000005.1"/>
</dbReference>
<dbReference type="NCBIfam" id="NF009287">
    <property type="entry name" value="PRK12647.1"/>
    <property type="match status" value="1"/>
</dbReference>
<feature type="transmembrane region" description="Helical" evidence="10">
    <location>
        <begin position="162"/>
        <end position="186"/>
    </location>
</feature>
<evidence type="ECO:0000259" key="13">
    <source>
        <dbReference type="Pfam" id="PF13244"/>
    </source>
</evidence>
<dbReference type="InterPro" id="IPR050616">
    <property type="entry name" value="CPA3_Na-H_Antiporter_A"/>
</dbReference>
<feature type="transmembrane region" description="Helical" evidence="10">
    <location>
        <begin position="626"/>
        <end position="644"/>
    </location>
</feature>
<protein>
    <submittedName>
        <fullName evidence="15">Multicomponent Na+:H+ antiporter subunit A</fullName>
    </submittedName>
</protein>
<keyword evidence="4" id="KW-1003">Cell membrane</keyword>
<evidence type="ECO:0000256" key="1">
    <source>
        <dbReference type="ARBA" id="ARBA00004651"/>
    </source>
</evidence>
<dbReference type="GO" id="GO:0005886">
    <property type="term" value="C:plasma membrane"/>
    <property type="evidence" value="ECO:0007669"/>
    <property type="project" value="UniProtKB-SubCell"/>
</dbReference>
<evidence type="ECO:0000259" key="11">
    <source>
        <dbReference type="Pfam" id="PF00361"/>
    </source>
</evidence>
<feature type="transmembrane region" description="Helical" evidence="10">
    <location>
        <begin position="650"/>
        <end position="673"/>
    </location>
</feature>
<dbReference type="GO" id="GO:0015297">
    <property type="term" value="F:antiporter activity"/>
    <property type="evidence" value="ECO:0007669"/>
    <property type="project" value="UniProtKB-KW"/>
</dbReference>
<feature type="transmembrane region" description="Helical" evidence="10">
    <location>
        <begin position="206"/>
        <end position="231"/>
    </location>
</feature>
<evidence type="ECO:0000313" key="15">
    <source>
        <dbReference type="EMBL" id="MBB4065765.1"/>
    </source>
</evidence>
<reference evidence="15 16" key="1">
    <citation type="submission" date="2020-08" db="EMBL/GenBank/DDBJ databases">
        <title>Genomic Encyclopedia of Type Strains, Phase IV (KMG-IV): sequencing the most valuable type-strain genomes for metagenomic binning, comparative biology and taxonomic classification.</title>
        <authorList>
            <person name="Goeker M."/>
        </authorList>
    </citation>
    <scope>NUCLEOTIDE SEQUENCE [LARGE SCALE GENOMIC DNA]</scope>
    <source>
        <strain evidence="15 16">DSM 29853</strain>
    </source>
</reference>
<feature type="transmembrane region" description="Helical" evidence="10">
    <location>
        <begin position="27"/>
        <end position="45"/>
    </location>
</feature>
<feature type="domain" description="NADH:quinone oxidoreductase/Mrp antiporter transmembrane" evidence="11">
    <location>
        <begin position="127"/>
        <end position="410"/>
    </location>
</feature>
<dbReference type="PANTHER" id="PTHR43373:SF1">
    <property type="entry name" value="NA(+)_H(+) ANTIPORTER SUBUNIT A"/>
    <property type="match status" value="1"/>
</dbReference>
<feature type="transmembrane region" description="Helical" evidence="10">
    <location>
        <begin position="298"/>
        <end position="319"/>
    </location>
</feature>
<feature type="transmembrane region" description="Helical" evidence="10">
    <location>
        <begin position="685"/>
        <end position="706"/>
    </location>
</feature>
<evidence type="ECO:0000259" key="12">
    <source>
        <dbReference type="Pfam" id="PF00662"/>
    </source>
</evidence>
<dbReference type="PRINTS" id="PR01434">
    <property type="entry name" value="NADHDHGNASE5"/>
</dbReference>
<evidence type="ECO:0000256" key="8">
    <source>
        <dbReference type="ARBA" id="ARBA00023136"/>
    </source>
</evidence>
<dbReference type="InterPro" id="IPR001750">
    <property type="entry name" value="ND/Mrp_TM"/>
</dbReference>
<gene>
    <name evidence="15" type="ORF">GGR23_002972</name>
</gene>
<dbReference type="EMBL" id="JACIEZ010000005">
    <property type="protein sequence ID" value="MBB4065765.1"/>
    <property type="molecule type" value="Genomic_DNA"/>
</dbReference>
<comment type="caution">
    <text evidence="15">The sequence shown here is derived from an EMBL/GenBank/DDBJ whole genome shotgun (WGS) entry which is preliminary data.</text>
</comment>
<dbReference type="InterPro" id="IPR025383">
    <property type="entry name" value="MrpA_C/MbhD"/>
</dbReference>
<feature type="domain" description="MrpA C-terminal/MbhD" evidence="13">
    <location>
        <begin position="609"/>
        <end position="671"/>
    </location>
</feature>
<dbReference type="Pfam" id="PF20501">
    <property type="entry name" value="MbhE"/>
    <property type="match status" value="1"/>
</dbReference>
<feature type="transmembrane region" description="Helical" evidence="10">
    <location>
        <begin position="744"/>
        <end position="762"/>
    </location>
</feature>
<proteinExistence type="predicted"/>
<dbReference type="Pfam" id="PF00361">
    <property type="entry name" value="Proton_antipo_M"/>
    <property type="match status" value="1"/>
</dbReference>
<feature type="transmembrane region" description="Helical" evidence="10">
    <location>
        <begin position="498"/>
        <end position="517"/>
    </location>
</feature>
<evidence type="ECO:0000256" key="10">
    <source>
        <dbReference type="SAM" id="Phobius"/>
    </source>
</evidence>
<feature type="transmembrane region" description="Helical" evidence="10">
    <location>
        <begin position="567"/>
        <end position="585"/>
    </location>
</feature>
<evidence type="ECO:0000256" key="5">
    <source>
        <dbReference type="ARBA" id="ARBA00022692"/>
    </source>
</evidence>
<dbReference type="InterPro" id="IPR001516">
    <property type="entry name" value="Proton_antipo_N"/>
</dbReference>
<accession>A0A7W6NKS5</accession>
<name>A0A7W6NKS5_9HYPH</name>
<feature type="domain" description="NADH-Ubiquinone oxidoreductase (complex I) chain 5 N-terminal" evidence="12">
    <location>
        <begin position="64"/>
        <end position="111"/>
    </location>
</feature>
<feature type="domain" description="MrpA C-terminal/MbhE" evidence="14">
    <location>
        <begin position="684"/>
        <end position="763"/>
    </location>
</feature>
<keyword evidence="8 10" id="KW-0472">Membrane</keyword>
<evidence type="ECO:0000256" key="2">
    <source>
        <dbReference type="ARBA" id="ARBA00022448"/>
    </source>
</evidence>
<dbReference type="AlphaFoldDB" id="A0A7W6NKS5"/>
<feature type="transmembrane region" description="Helical" evidence="10">
    <location>
        <begin position="110"/>
        <end position="127"/>
    </location>
</feature>
<evidence type="ECO:0000256" key="6">
    <source>
        <dbReference type="ARBA" id="ARBA00022989"/>
    </source>
</evidence>